<dbReference type="InterPro" id="IPR036388">
    <property type="entry name" value="WH-like_DNA-bd_sf"/>
</dbReference>
<dbReference type="InterPro" id="IPR052509">
    <property type="entry name" value="Metal_resp_DNA-bind_regulator"/>
</dbReference>
<dbReference type="Gene3D" id="1.10.10.10">
    <property type="entry name" value="Winged helix-like DNA-binding domain superfamily/Winged helix DNA-binding domain"/>
    <property type="match status" value="1"/>
</dbReference>
<dbReference type="InterPro" id="IPR005149">
    <property type="entry name" value="Tscrpt_reg_PadR_N"/>
</dbReference>
<gene>
    <name evidence="2" type="ORF">FHR83_003722</name>
</gene>
<dbReference type="InterPro" id="IPR036390">
    <property type="entry name" value="WH_DNA-bd_sf"/>
</dbReference>
<dbReference type="SUPFAM" id="SSF46785">
    <property type="entry name" value="Winged helix' DNA-binding domain"/>
    <property type="match status" value="1"/>
</dbReference>
<dbReference type="GO" id="GO:0003677">
    <property type="term" value="F:DNA binding"/>
    <property type="evidence" value="ECO:0007669"/>
    <property type="project" value="UniProtKB-KW"/>
</dbReference>
<evidence type="ECO:0000313" key="2">
    <source>
        <dbReference type="EMBL" id="MBB3096052.1"/>
    </source>
</evidence>
<keyword evidence="2" id="KW-0238">DNA-binding</keyword>
<protein>
    <submittedName>
        <fullName evidence="2">DNA-binding PadR family transcriptional regulator</fullName>
    </submittedName>
</protein>
<dbReference type="Pfam" id="PF03551">
    <property type="entry name" value="PadR"/>
    <property type="match status" value="1"/>
</dbReference>
<name>A0A7W5AH82_9ACTN</name>
<comment type="caution">
    <text evidence="2">The sequence shown here is derived from an EMBL/GenBank/DDBJ whole genome shotgun (WGS) entry which is preliminary data.</text>
</comment>
<organism evidence="2 3">
    <name type="scientific">Actinoplanes campanulatus</name>
    <dbReference type="NCBI Taxonomy" id="113559"/>
    <lineage>
        <taxon>Bacteria</taxon>
        <taxon>Bacillati</taxon>
        <taxon>Actinomycetota</taxon>
        <taxon>Actinomycetes</taxon>
        <taxon>Micromonosporales</taxon>
        <taxon>Micromonosporaceae</taxon>
        <taxon>Actinoplanes</taxon>
    </lineage>
</organism>
<dbReference type="EMBL" id="JACHXF010000007">
    <property type="protein sequence ID" value="MBB3096052.1"/>
    <property type="molecule type" value="Genomic_DNA"/>
</dbReference>
<accession>A0A7W5AH82</accession>
<keyword evidence="3" id="KW-1185">Reference proteome</keyword>
<sequence>MAQRRKVGNLLGLHIMATLSMTPLHPYEIAAHLRARNKDQDLKIQWGSLYTVVQNLEKHGFIEAAETVRAGRRPERTVYRLTDAGREEMKDWLRELVGHPAREFPRLQTALSVIGVLPPDEVIELLEQRLSVLTVANDSQRSDLRGAAHEVPRVFLVEGEFQLAMREAEAAWIERLLKELRDGTLGGLDLWRHFHETGETPDFTSFPEPP</sequence>
<evidence type="ECO:0000259" key="1">
    <source>
        <dbReference type="Pfam" id="PF03551"/>
    </source>
</evidence>
<dbReference type="RefSeq" id="WP_183221256.1">
    <property type="nucleotide sequence ID" value="NZ_BMPW01000005.1"/>
</dbReference>
<dbReference type="Proteomes" id="UP000590749">
    <property type="component" value="Unassembled WGS sequence"/>
</dbReference>
<evidence type="ECO:0000313" key="3">
    <source>
        <dbReference type="Proteomes" id="UP000590749"/>
    </source>
</evidence>
<dbReference type="PANTHER" id="PTHR33169">
    <property type="entry name" value="PADR-FAMILY TRANSCRIPTIONAL REGULATOR"/>
    <property type="match status" value="1"/>
</dbReference>
<reference evidence="2 3" key="1">
    <citation type="submission" date="2020-08" db="EMBL/GenBank/DDBJ databases">
        <title>Genomic Encyclopedia of Type Strains, Phase III (KMG-III): the genomes of soil and plant-associated and newly described type strains.</title>
        <authorList>
            <person name="Whitman W."/>
        </authorList>
    </citation>
    <scope>NUCLEOTIDE SEQUENCE [LARGE SCALE GENOMIC DNA]</scope>
    <source>
        <strain evidence="2 3">CECT 3287</strain>
    </source>
</reference>
<feature type="domain" description="Transcription regulator PadR N-terminal" evidence="1">
    <location>
        <begin position="15"/>
        <end position="90"/>
    </location>
</feature>
<proteinExistence type="predicted"/>
<dbReference type="AlphaFoldDB" id="A0A7W5AH82"/>
<dbReference type="PANTHER" id="PTHR33169:SF14">
    <property type="entry name" value="TRANSCRIPTIONAL REGULATOR RV3488"/>
    <property type="match status" value="1"/>
</dbReference>